<dbReference type="EMBL" id="JANBPW010004578">
    <property type="protein sequence ID" value="KAJ1934602.1"/>
    <property type="molecule type" value="Genomic_DNA"/>
</dbReference>
<sequence>MSQPAVPEMPAPSTPAVGIETVPPPVFVEETECVEEESTPASTVMPPVTVTATITVTQPAVTITATVSEVCVTIPAANMPQPPFNFPPYATQWGPVVWEVPLYPYGPGPVIF</sequence>
<protein>
    <submittedName>
        <fullName evidence="1">Uncharacterized protein</fullName>
    </submittedName>
</protein>
<name>A0ACC1J269_9FUNG</name>
<dbReference type="Proteomes" id="UP001150603">
    <property type="component" value="Unassembled WGS sequence"/>
</dbReference>
<reference evidence="1" key="1">
    <citation type="submission" date="2022-07" db="EMBL/GenBank/DDBJ databases">
        <title>Phylogenomic reconstructions and comparative analyses of Kickxellomycotina fungi.</title>
        <authorList>
            <person name="Reynolds N.K."/>
            <person name="Stajich J.E."/>
            <person name="Barry K."/>
            <person name="Grigoriev I.V."/>
            <person name="Crous P."/>
            <person name="Smith M.E."/>
        </authorList>
    </citation>
    <scope>NUCLEOTIDE SEQUENCE</scope>
    <source>
        <strain evidence="1">NRRL 5244</strain>
    </source>
</reference>
<evidence type="ECO:0000313" key="1">
    <source>
        <dbReference type="EMBL" id="KAJ1934602.1"/>
    </source>
</evidence>
<evidence type="ECO:0000313" key="2">
    <source>
        <dbReference type="Proteomes" id="UP001150603"/>
    </source>
</evidence>
<gene>
    <name evidence="1" type="ORF">FBU59_005648</name>
</gene>
<accession>A0ACC1J269</accession>
<keyword evidence="2" id="KW-1185">Reference proteome</keyword>
<comment type="caution">
    <text evidence="1">The sequence shown here is derived from an EMBL/GenBank/DDBJ whole genome shotgun (WGS) entry which is preliminary data.</text>
</comment>
<feature type="non-terminal residue" evidence="1">
    <location>
        <position position="112"/>
    </location>
</feature>
<organism evidence="1 2">
    <name type="scientific">Linderina macrospora</name>
    <dbReference type="NCBI Taxonomy" id="4868"/>
    <lineage>
        <taxon>Eukaryota</taxon>
        <taxon>Fungi</taxon>
        <taxon>Fungi incertae sedis</taxon>
        <taxon>Zoopagomycota</taxon>
        <taxon>Kickxellomycotina</taxon>
        <taxon>Kickxellomycetes</taxon>
        <taxon>Kickxellales</taxon>
        <taxon>Kickxellaceae</taxon>
        <taxon>Linderina</taxon>
    </lineage>
</organism>
<proteinExistence type="predicted"/>